<gene>
    <name evidence="3" type="ORF">GCM10010497_32460</name>
</gene>
<accession>A0AAV4KJ70</accession>
<keyword evidence="2" id="KW-1133">Transmembrane helix</keyword>
<protein>
    <submittedName>
        <fullName evidence="3">Uncharacterized protein</fullName>
    </submittedName>
</protein>
<dbReference type="EMBL" id="BMSJ01000005">
    <property type="protein sequence ID" value="GGR27513.1"/>
    <property type="molecule type" value="Genomic_DNA"/>
</dbReference>
<evidence type="ECO:0000313" key="3">
    <source>
        <dbReference type="EMBL" id="GGR27513.1"/>
    </source>
</evidence>
<feature type="compositionally biased region" description="Basic and acidic residues" evidence="1">
    <location>
        <begin position="29"/>
        <end position="48"/>
    </location>
</feature>
<feature type="region of interest" description="Disordered" evidence="1">
    <location>
        <begin position="1"/>
        <end position="68"/>
    </location>
</feature>
<keyword evidence="2" id="KW-0472">Membrane</keyword>
<evidence type="ECO:0000256" key="2">
    <source>
        <dbReference type="SAM" id="Phobius"/>
    </source>
</evidence>
<proteinExistence type="predicted"/>
<evidence type="ECO:0000313" key="4">
    <source>
        <dbReference type="Proteomes" id="UP000642014"/>
    </source>
</evidence>
<dbReference type="Proteomes" id="UP000642014">
    <property type="component" value="Unassembled WGS sequence"/>
</dbReference>
<comment type="caution">
    <text evidence="3">The sequence shown here is derived from an EMBL/GenBank/DDBJ whole genome shotgun (WGS) entry which is preliminary data.</text>
</comment>
<feature type="transmembrane region" description="Helical" evidence="2">
    <location>
        <begin position="71"/>
        <end position="88"/>
    </location>
</feature>
<feature type="region of interest" description="Disordered" evidence="1">
    <location>
        <begin position="327"/>
        <end position="367"/>
    </location>
</feature>
<sequence>MGGERDGSSVPDEVWEEFLRTSADGAGDAPKEPSARARETAARLRSEPAEPVPWRAPTSAPVRPRSRPRKGWYVAGFAAALALLFVAVDPGGLVGWSGEGDRAGAPLAQETERPTEAPPAEADGRATLADPFRGSPAARWASGTAGITVPAARATGWMTEPEVARALTRTRDFLAASHLDPAVLRGARPEKAIALINPHQKDVRTFVATALSRPGEEHDPLLLFSRFDPAQARLVGDEVRTRGRLSYREGRDGALEVTADVTYVYPAAPAGGGDEVVRVIARRETVVSWDDPSKVTTEKGTFTLLSYKLDMTNGGCDESTGYFRPQFGGGAADTDPNGVRADPYDRTAPLGAGGNGVREGCGTATRS</sequence>
<name>A0AAV4KJ70_9ACTN</name>
<dbReference type="AlphaFoldDB" id="A0AAV4KJ70"/>
<evidence type="ECO:0000256" key="1">
    <source>
        <dbReference type="SAM" id="MobiDB-lite"/>
    </source>
</evidence>
<organism evidence="3 4">
    <name type="scientific">Streptomyces cinereoruber</name>
    <dbReference type="NCBI Taxonomy" id="67260"/>
    <lineage>
        <taxon>Bacteria</taxon>
        <taxon>Bacillati</taxon>
        <taxon>Actinomycetota</taxon>
        <taxon>Actinomycetes</taxon>
        <taxon>Kitasatosporales</taxon>
        <taxon>Streptomycetaceae</taxon>
        <taxon>Streptomyces</taxon>
    </lineage>
</organism>
<reference evidence="3 4" key="1">
    <citation type="journal article" date="2014" name="Int. J. Syst. Evol. Microbiol.">
        <title>Complete genome sequence of Corynebacterium casei LMG S-19264T (=DSM 44701T), isolated from a smear-ripened cheese.</title>
        <authorList>
            <consortium name="US DOE Joint Genome Institute (JGI-PGF)"/>
            <person name="Walter F."/>
            <person name="Albersmeier A."/>
            <person name="Kalinowski J."/>
            <person name="Ruckert C."/>
        </authorList>
    </citation>
    <scope>NUCLEOTIDE SEQUENCE [LARGE SCALE GENOMIC DNA]</scope>
    <source>
        <strain evidence="3 4">JCM 4205</strain>
    </source>
</reference>
<keyword evidence="2" id="KW-0812">Transmembrane</keyword>
<feature type="region of interest" description="Disordered" evidence="1">
    <location>
        <begin position="100"/>
        <end position="140"/>
    </location>
</feature>